<organism evidence="2">
    <name type="scientific">Solanum lycopersicum</name>
    <name type="common">Tomato</name>
    <name type="synonym">Lycopersicon esculentum</name>
    <dbReference type="NCBI Taxonomy" id="4081"/>
    <lineage>
        <taxon>Eukaryota</taxon>
        <taxon>Viridiplantae</taxon>
        <taxon>Streptophyta</taxon>
        <taxon>Embryophyta</taxon>
        <taxon>Tracheophyta</taxon>
        <taxon>Spermatophyta</taxon>
        <taxon>Magnoliopsida</taxon>
        <taxon>eudicotyledons</taxon>
        <taxon>Gunneridae</taxon>
        <taxon>Pentapetalae</taxon>
        <taxon>asterids</taxon>
        <taxon>lamiids</taxon>
        <taxon>Solanales</taxon>
        <taxon>Solanaceae</taxon>
        <taxon>Solanoideae</taxon>
        <taxon>Solaneae</taxon>
        <taxon>Solanum</taxon>
        <taxon>Solanum subgen. Lycopersicon</taxon>
    </lineage>
</organism>
<dbReference type="AlphaFoldDB" id="A0A3Q7FBH5"/>
<reference evidence="2" key="1">
    <citation type="journal article" date="2012" name="Nature">
        <title>The tomato genome sequence provides insights into fleshy fruit evolution.</title>
        <authorList>
            <consortium name="Tomato Genome Consortium"/>
        </authorList>
    </citation>
    <scope>NUCLEOTIDE SEQUENCE [LARGE SCALE GENOMIC DNA]</scope>
    <source>
        <strain evidence="2">cv. Heinz 1706</strain>
    </source>
</reference>
<dbReference type="Gramene" id="Solyc02g092650.3.1">
    <property type="protein sequence ID" value="Solyc02g092650.3.1.1"/>
    <property type="gene ID" value="Solyc02g092650.3"/>
</dbReference>
<feature type="chain" id="PRO_5018713432" evidence="1">
    <location>
        <begin position="18"/>
        <end position="52"/>
    </location>
</feature>
<dbReference type="InParanoid" id="A0A3Q7FBH5"/>
<evidence type="ECO:0000313" key="2">
    <source>
        <dbReference type="EnsemblPlants" id="Solyc02g092650.3.1.1"/>
    </source>
</evidence>
<protein>
    <submittedName>
        <fullName evidence="2">Uncharacterized protein</fullName>
    </submittedName>
</protein>
<dbReference type="EnsemblPlants" id="Solyc02g092650.3.1">
    <property type="protein sequence ID" value="Solyc02g092650.3.1.1"/>
    <property type="gene ID" value="Solyc02g092650.3"/>
</dbReference>
<feature type="signal peptide" evidence="1">
    <location>
        <begin position="1"/>
        <end position="17"/>
    </location>
</feature>
<accession>A0A3Q7FBH5</accession>
<evidence type="ECO:0000313" key="3">
    <source>
        <dbReference type="Proteomes" id="UP000004994"/>
    </source>
</evidence>
<dbReference type="Proteomes" id="UP000004994">
    <property type="component" value="Chromosome 2"/>
</dbReference>
<proteinExistence type="predicted"/>
<keyword evidence="1" id="KW-0732">Signal</keyword>
<evidence type="ECO:0000256" key="1">
    <source>
        <dbReference type="SAM" id="SignalP"/>
    </source>
</evidence>
<name>A0A3Q7FBH5_SOLLC</name>
<sequence>VLVLSTYFFTSLSPAAAVSPPPPVTEELSRVSIHLRFSSNGWRQRSESQDGS</sequence>
<reference evidence="2" key="2">
    <citation type="submission" date="2019-01" db="UniProtKB">
        <authorList>
            <consortium name="EnsemblPlants"/>
        </authorList>
    </citation>
    <scope>IDENTIFICATION</scope>
    <source>
        <strain evidence="2">cv. Heinz 1706</strain>
    </source>
</reference>
<keyword evidence="3" id="KW-1185">Reference proteome</keyword>